<keyword evidence="2" id="KW-1185">Reference proteome</keyword>
<proteinExistence type="predicted"/>
<name>A0AA95JEK4_9BACL</name>
<organism evidence="1 2">
    <name type="scientific">Candidatus Cohnella colombiensis</name>
    <dbReference type="NCBI Taxonomy" id="3121368"/>
    <lineage>
        <taxon>Bacteria</taxon>
        <taxon>Bacillati</taxon>
        <taxon>Bacillota</taxon>
        <taxon>Bacilli</taxon>
        <taxon>Bacillales</taxon>
        <taxon>Paenibacillaceae</taxon>
        <taxon>Cohnella</taxon>
    </lineage>
</organism>
<gene>
    <name evidence="1" type="ORF">P0Y55_12220</name>
</gene>
<dbReference type="AlphaFoldDB" id="A0AA95JEK4"/>
<dbReference type="EMBL" id="CP119317">
    <property type="protein sequence ID" value="WEK53349.1"/>
    <property type="molecule type" value="Genomic_DNA"/>
</dbReference>
<protein>
    <submittedName>
        <fullName evidence="1">Uncharacterized protein</fullName>
    </submittedName>
</protein>
<evidence type="ECO:0000313" key="2">
    <source>
        <dbReference type="Proteomes" id="UP001178662"/>
    </source>
</evidence>
<evidence type="ECO:0000313" key="1">
    <source>
        <dbReference type="EMBL" id="WEK53349.1"/>
    </source>
</evidence>
<accession>A0AA95JEK4</accession>
<reference evidence="1" key="1">
    <citation type="submission" date="2023-03" db="EMBL/GenBank/DDBJ databases">
        <title>Andean soil-derived lignocellulolytic bacterial consortium as a source of novel taxa and putative plastic-active enzymes.</title>
        <authorList>
            <person name="Diaz-Garcia L."/>
            <person name="Chuvochina M."/>
            <person name="Feuerriegel G."/>
            <person name="Bunk B."/>
            <person name="Sproer C."/>
            <person name="Streit W.R."/>
            <person name="Rodriguez L.M."/>
            <person name="Overmann J."/>
            <person name="Jimenez D.J."/>
        </authorList>
    </citation>
    <scope>NUCLEOTIDE SEQUENCE</scope>
    <source>
        <strain evidence="1">MAG 2441</strain>
    </source>
</reference>
<dbReference type="Proteomes" id="UP001178662">
    <property type="component" value="Chromosome"/>
</dbReference>
<sequence>MSRLDQEWQIKLRLMDAIVTSQEALANILQNVAKVTDYAGVSAVTLQEHVRVITNMQGALLKMVVGKSWRPAAVGAATSPWLSKEVFRIEAEATKDSCSETKP</sequence>